<comment type="subcellular location">
    <subcellularLocation>
        <location evidence="1">Cell membrane</location>
        <topology evidence="1">Multi-pass membrane protein</topology>
    </subcellularLocation>
</comment>
<keyword evidence="9" id="KW-1185">Reference proteome</keyword>
<evidence type="ECO:0000313" key="9">
    <source>
        <dbReference type="Proteomes" id="UP000487268"/>
    </source>
</evidence>
<dbReference type="EMBL" id="WEGH01000001">
    <property type="protein sequence ID" value="MQY02793.1"/>
    <property type="molecule type" value="Genomic_DNA"/>
</dbReference>
<evidence type="ECO:0000256" key="6">
    <source>
        <dbReference type="ARBA" id="ARBA00023136"/>
    </source>
</evidence>
<reference evidence="8 9" key="1">
    <citation type="submission" date="2019-10" db="EMBL/GenBank/DDBJ databases">
        <title>Actinomadura rubteroloni sp. nov. and Actinomadura macrotermitis sp. nov., isolated from the gut of fungus growing-termite Macrotermes natalensis.</title>
        <authorList>
            <person name="Benndorf R."/>
            <person name="Martin K."/>
            <person name="Kuefner M."/>
            <person name="De Beer W."/>
            <person name="Kaster A.-K."/>
            <person name="Vollmers J."/>
            <person name="Poulsen M."/>
            <person name="Beemelmanns C."/>
        </authorList>
    </citation>
    <scope>NUCLEOTIDE SEQUENCE [LARGE SCALE GENOMIC DNA]</scope>
    <source>
        <strain evidence="8 9">RB68</strain>
    </source>
</reference>
<comment type="caution">
    <text evidence="8">The sequence shown here is derived from an EMBL/GenBank/DDBJ whole genome shotgun (WGS) entry which is preliminary data.</text>
</comment>
<gene>
    <name evidence="8" type="ORF">ACRB68_08280</name>
</gene>
<feature type="transmembrane region" description="Helical" evidence="7">
    <location>
        <begin position="62"/>
        <end position="84"/>
    </location>
</feature>
<keyword evidence="5 7" id="KW-1133">Transmembrane helix</keyword>
<evidence type="ECO:0008006" key="10">
    <source>
        <dbReference type="Google" id="ProtNLM"/>
    </source>
</evidence>
<dbReference type="InterPro" id="IPR007140">
    <property type="entry name" value="DUF350"/>
</dbReference>
<evidence type="ECO:0000256" key="1">
    <source>
        <dbReference type="ARBA" id="ARBA00004651"/>
    </source>
</evidence>
<evidence type="ECO:0000256" key="7">
    <source>
        <dbReference type="SAM" id="Phobius"/>
    </source>
</evidence>
<accession>A0A7K0BNR1</accession>
<evidence type="ECO:0000256" key="2">
    <source>
        <dbReference type="ARBA" id="ARBA00005779"/>
    </source>
</evidence>
<name>A0A7K0BNR1_9ACTN</name>
<proteinExistence type="inferred from homology"/>
<dbReference type="GO" id="GO:0005886">
    <property type="term" value="C:plasma membrane"/>
    <property type="evidence" value="ECO:0007669"/>
    <property type="project" value="UniProtKB-SubCell"/>
</dbReference>
<evidence type="ECO:0000313" key="8">
    <source>
        <dbReference type="EMBL" id="MQY02793.1"/>
    </source>
</evidence>
<comment type="similarity">
    <text evidence="2">Belongs to the UPF0719 family.</text>
</comment>
<keyword evidence="4 7" id="KW-0812">Transmembrane</keyword>
<organism evidence="8 9">
    <name type="scientific">Actinomadura macrotermitis</name>
    <dbReference type="NCBI Taxonomy" id="2585200"/>
    <lineage>
        <taxon>Bacteria</taxon>
        <taxon>Bacillati</taxon>
        <taxon>Actinomycetota</taxon>
        <taxon>Actinomycetes</taxon>
        <taxon>Streptosporangiales</taxon>
        <taxon>Thermomonosporaceae</taxon>
        <taxon>Actinomadura</taxon>
    </lineage>
</organism>
<feature type="transmembrane region" description="Helical" evidence="7">
    <location>
        <begin position="20"/>
        <end position="41"/>
    </location>
</feature>
<sequence>MSTLATADTDGLGRILLEGTGALFAYAGVGLVLFVVGFYMIDLAVPGRLIKVIREHRNPNATLLACASLVGAGLIVAVSIFAAHGSLLEGLARVAVFGGFGIVAQTVATVIFDRLIGVSVGELADDEDDKLEPAAVLLAVANLMIGFVTAVAVY</sequence>
<protein>
    <recommendedName>
        <fullName evidence="10">DUF350 domain-containing protein</fullName>
    </recommendedName>
</protein>
<evidence type="ECO:0000256" key="5">
    <source>
        <dbReference type="ARBA" id="ARBA00022989"/>
    </source>
</evidence>
<feature type="transmembrane region" description="Helical" evidence="7">
    <location>
        <begin position="90"/>
        <end position="112"/>
    </location>
</feature>
<feature type="transmembrane region" description="Helical" evidence="7">
    <location>
        <begin position="133"/>
        <end position="153"/>
    </location>
</feature>
<keyword evidence="3" id="KW-1003">Cell membrane</keyword>
<dbReference type="Pfam" id="PF03994">
    <property type="entry name" value="DUF350"/>
    <property type="match status" value="1"/>
</dbReference>
<evidence type="ECO:0000256" key="4">
    <source>
        <dbReference type="ARBA" id="ARBA00022692"/>
    </source>
</evidence>
<dbReference type="OrthoDB" id="5191770at2"/>
<keyword evidence="6 7" id="KW-0472">Membrane</keyword>
<dbReference type="Proteomes" id="UP000487268">
    <property type="component" value="Unassembled WGS sequence"/>
</dbReference>
<dbReference type="AlphaFoldDB" id="A0A7K0BNR1"/>
<evidence type="ECO:0000256" key="3">
    <source>
        <dbReference type="ARBA" id="ARBA00022475"/>
    </source>
</evidence>
<dbReference type="RefSeq" id="WP_153530892.1">
    <property type="nucleotide sequence ID" value="NZ_WEGH01000001.1"/>
</dbReference>